<dbReference type="AlphaFoldDB" id="A0A7V6A600"/>
<name>A0A7V6A600_9BACT</name>
<keyword evidence="2" id="KW-0547">Nucleotide-binding</keyword>
<dbReference type="GO" id="GO:0005886">
    <property type="term" value="C:plasma membrane"/>
    <property type="evidence" value="ECO:0007669"/>
    <property type="project" value="TreeGrafter"/>
</dbReference>
<dbReference type="InterPro" id="IPR027417">
    <property type="entry name" value="P-loop_NTPase"/>
</dbReference>
<dbReference type="InterPro" id="IPR051120">
    <property type="entry name" value="ABC_AA/LPS_Transport"/>
</dbReference>
<evidence type="ECO:0000259" key="4">
    <source>
        <dbReference type="PROSITE" id="PS50893"/>
    </source>
</evidence>
<evidence type="ECO:0000256" key="1">
    <source>
        <dbReference type="ARBA" id="ARBA00022448"/>
    </source>
</evidence>
<dbReference type="CDD" id="cd03219">
    <property type="entry name" value="ABC_Mj1267_LivG_branched"/>
    <property type="match status" value="1"/>
</dbReference>
<dbReference type="PROSITE" id="PS50893">
    <property type="entry name" value="ABC_TRANSPORTER_2"/>
    <property type="match status" value="1"/>
</dbReference>
<dbReference type="Pfam" id="PF00005">
    <property type="entry name" value="ABC_tran"/>
    <property type="match status" value="1"/>
</dbReference>
<reference evidence="5" key="1">
    <citation type="journal article" date="2020" name="mSystems">
        <title>Genome- and Community-Level Interaction Insights into Carbon Utilization and Element Cycling Functions of Hydrothermarchaeota in Hydrothermal Sediment.</title>
        <authorList>
            <person name="Zhou Z."/>
            <person name="Liu Y."/>
            <person name="Xu W."/>
            <person name="Pan J."/>
            <person name="Luo Z.H."/>
            <person name="Li M."/>
        </authorList>
    </citation>
    <scope>NUCLEOTIDE SEQUENCE [LARGE SCALE GENOMIC DNA]</scope>
    <source>
        <strain evidence="5">SpSt-767</strain>
    </source>
</reference>
<accession>A0A7V6A600</accession>
<organism evidence="5">
    <name type="scientific">Desulfobacca acetoxidans</name>
    <dbReference type="NCBI Taxonomy" id="60893"/>
    <lineage>
        <taxon>Bacteria</taxon>
        <taxon>Pseudomonadati</taxon>
        <taxon>Thermodesulfobacteriota</taxon>
        <taxon>Desulfobaccia</taxon>
        <taxon>Desulfobaccales</taxon>
        <taxon>Desulfobaccaceae</taxon>
        <taxon>Desulfobacca</taxon>
    </lineage>
</organism>
<gene>
    <name evidence="5" type="ORF">ENV52_13375</name>
</gene>
<dbReference type="PANTHER" id="PTHR45772:SF4">
    <property type="entry name" value="ABC TRANSPORTER ATP-BINDING PROTEIN"/>
    <property type="match status" value="1"/>
</dbReference>
<feature type="domain" description="ABC transporter" evidence="4">
    <location>
        <begin position="3"/>
        <end position="250"/>
    </location>
</feature>
<sequence length="254" mass="27505">MLLALKDVSLSFGGLAAVSGVSFGVPRGIVKAVIGPNGAGKTTLFNLITGFLTPDRGQIIFRDEPIQGRPACAVAAKGIARTFQLVQLFDHMTVLENVMVGRHRLTRTGLFGGILRTPAMRREEAEISAKAWEALEFVGLADRAHQPAGFLPLGLKRLLEIARALASEPRLLLLDEPASGLDQIESDRLGEMILTLRDQGLTILLVEHDMSLTMEVAEEIVVLNYGRLLAEGPPRAIQKHPEVIAAYLGSDWQG</sequence>
<dbReference type="SMART" id="SM00382">
    <property type="entry name" value="AAA"/>
    <property type="match status" value="1"/>
</dbReference>
<dbReference type="GO" id="GO:0016887">
    <property type="term" value="F:ATP hydrolysis activity"/>
    <property type="evidence" value="ECO:0007669"/>
    <property type="project" value="InterPro"/>
</dbReference>
<dbReference type="GO" id="GO:0005524">
    <property type="term" value="F:ATP binding"/>
    <property type="evidence" value="ECO:0007669"/>
    <property type="project" value="UniProtKB-KW"/>
</dbReference>
<evidence type="ECO:0000313" key="5">
    <source>
        <dbReference type="EMBL" id="HHS30678.1"/>
    </source>
</evidence>
<dbReference type="PANTHER" id="PTHR45772">
    <property type="entry name" value="CONSERVED COMPONENT OF ABC TRANSPORTER FOR NATURAL AMINO ACIDS-RELATED"/>
    <property type="match status" value="1"/>
</dbReference>
<keyword evidence="3 5" id="KW-0067">ATP-binding</keyword>
<dbReference type="Gene3D" id="3.40.50.300">
    <property type="entry name" value="P-loop containing nucleotide triphosphate hydrolases"/>
    <property type="match status" value="1"/>
</dbReference>
<keyword evidence="1" id="KW-0813">Transport</keyword>
<dbReference type="SUPFAM" id="SSF52540">
    <property type="entry name" value="P-loop containing nucleoside triphosphate hydrolases"/>
    <property type="match status" value="1"/>
</dbReference>
<dbReference type="InterPro" id="IPR003439">
    <property type="entry name" value="ABC_transporter-like_ATP-bd"/>
</dbReference>
<dbReference type="InterPro" id="IPR003593">
    <property type="entry name" value="AAA+_ATPase"/>
</dbReference>
<comment type="caution">
    <text evidence="5">The sequence shown here is derived from an EMBL/GenBank/DDBJ whole genome shotgun (WGS) entry which is preliminary data.</text>
</comment>
<evidence type="ECO:0000256" key="3">
    <source>
        <dbReference type="ARBA" id="ARBA00022840"/>
    </source>
</evidence>
<dbReference type="FunFam" id="3.40.50.300:FF:000421">
    <property type="entry name" value="Branched-chain amino acid ABC transporter ATP-binding protein"/>
    <property type="match status" value="1"/>
</dbReference>
<dbReference type="Pfam" id="PF12399">
    <property type="entry name" value="BCA_ABC_TP_C"/>
    <property type="match status" value="1"/>
</dbReference>
<dbReference type="InterPro" id="IPR032823">
    <property type="entry name" value="BCA_ABC_TP_C"/>
</dbReference>
<evidence type="ECO:0000256" key="2">
    <source>
        <dbReference type="ARBA" id="ARBA00022741"/>
    </source>
</evidence>
<dbReference type="EMBL" id="DTGR01000206">
    <property type="protein sequence ID" value="HHS30678.1"/>
    <property type="molecule type" value="Genomic_DNA"/>
</dbReference>
<protein>
    <submittedName>
        <fullName evidence="5">ABC transporter ATP-binding protein</fullName>
    </submittedName>
</protein>
<proteinExistence type="predicted"/>